<dbReference type="InterPro" id="IPR041033">
    <property type="entry name" value="SpaA_PFL_dom_1"/>
</dbReference>
<feature type="transmembrane region" description="Helical" evidence="5">
    <location>
        <begin position="4251"/>
        <end position="4273"/>
    </location>
</feature>
<reference evidence="8" key="1">
    <citation type="journal article" date="2017" name="Sci. Rep.">
        <title>Determination of the Genome and Primary Transcriptome of Syngas Fermenting Eubacterium limosum ATCC 8486.</title>
        <authorList>
            <person name="Song Y."/>
            <person name="Shin J."/>
            <person name="Jeong Y."/>
            <person name="Jin S."/>
            <person name="Lee J.K."/>
            <person name="Kim D.R."/>
            <person name="Kim S.C."/>
            <person name="Cho S."/>
            <person name="Cho B.K."/>
        </authorList>
    </citation>
    <scope>NUCLEOTIDE SEQUENCE [LARGE SCALE GENOMIC DNA]</scope>
    <source>
        <strain evidence="8">ATCC 8486</strain>
    </source>
</reference>
<keyword evidence="5" id="KW-0472">Membrane</keyword>
<dbReference type="Gene3D" id="2.60.40.10">
    <property type="entry name" value="Immunoglobulins"/>
    <property type="match status" value="26"/>
</dbReference>
<feature type="compositionally biased region" description="Polar residues" evidence="4">
    <location>
        <begin position="4225"/>
        <end position="4236"/>
    </location>
</feature>
<evidence type="ECO:0000256" key="1">
    <source>
        <dbReference type="ARBA" id="ARBA00007257"/>
    </source>
</evidence>
<feature type="domain" description="SpaA-like prealbumin fold" evidence="6">
    <location>
        <begin position="3544"/>
        <end position="3628"/>
    </location>
</feature>
<feature type="domain" description="SpaA-like prealbumin fold" evidence="6">
    <location>
        <begin position="3449"/>
        <end position="3540"/>
    </location>
</feature>
<feature type="domain" description="SpaA-like prealbumin fold" evidence="6">
    <location>
        <begin position="3343"/>
        <end position="3421"/>
    </location>
</feature>
<feature type="domain" description="SpaA-like prealbumin fold" evidence="6">
    <location>
        <begin position="1781"/>
        <end position="1862"/>
    </location>
</feature>
<sequence length="4278" mass="460180">MTFQMISYSPGNVVRAEGEEEPVAASEGPSTIKAALFSGGVSANADKTTGSTDAAFKSAIMRFIAKDYAKEEPVSFAFDLRLEDSFLGDCWGQLKDQDLIDAEEKLETAQSASGDDAKKEAYAALNAFLKGNGGSAKVNSAIFSYNFGNQFKENGEVFGVTHEVTGTVAGLENMPIGSYVLTRDADTGEVKVTFTFEPYLCGMSNVKGGFNLELNLADSLFDNSDTAHVGWDGEKNELVIKGNLDKTETPARDNQITMTKMAVKADGSEISNTDDLYIDYKINIDVTGGEPINGLTLEDRLPKGLTVESVKLDGKALALAADGGSGDYTVTPDEATGLNVLHYTFPETPANVRKAEFAIRAALTNDYYAQYLNDNKINTTFANKASLRGRDNALQKESGETNTTMNTSFFTKEGKQNELNGNLFDWIITVNTHFSEFVDAWIVDKIDNTAHNYIASGDNCGLIFEVTRDGITTTETMDIKQVTDDSVLKNYSYADLTNEALRNVDQVLNNRLKQLSDNNTKAILYTKDGEDILIFPFEKFTNAKVKIFYTTQLKNNANADLSNEVKFLFRRLTYGGPGPGTDLDFNIDIGKEVGKTYSPVQKEAIGDINWDSRTQGWRFKINHYQEEIADLTITESIADSGFTEEVLDTYKPTYNYYEGGVKKQEGKEVPKAQSGVTPAPAAPYYEIKGDSVVFHFGKVAKNQYYDLYITTDVTSQLAVSSPNLAVKNTAKYNVDGTSGSDVEVPAEKTVENTMVKKACVEPYYDQNGGQTSLHWQVEVNPRHLPITNGNLLDILPDANMHGALTGITRYAYQDGKETEGKATKGLDGTWSFGDTSGITITESDASKTKTGTSYGTLSKDEMTFTFANQAEDTARYVFKYTSAPGTLSGDTAFLNMLLSKNGENIDDEGIKNEVRLSGYVGKLNSNKITDDGTREYAAATAPAIVGNTALAKNGSFDPDKGTITWNITLNEGLVDMTGKLVDDRFEDNQLLQMLIEDEHNPTKSVKVTAYSSVQDMNAGKNGQDVTAVDDFTECDDLGFIYKVPDKDTVKNKILVFTFETYITADAAAADVSNTVKLKTDDDSKVIEEVNSGADGLEDYFIDDYGSAWPNPYIKAAKKSVSENNNGQHPLNLADAEFTLTKYKLNTTSNKWEQDGDAKTRTGLATGVSSFLNLQRGVLYKLEETKAPAGYGIDDTGKTHYFMFTEKSGLAALFSAGMTTENATLSDDTSVDYDKFTTILNTYSYEYTDTPAGKIQFQKLGDDDKGLNDVSFSLKRTTDGLLKQKEAVKSAKVSSVDGVVTFDQVDPGEYDIVEMKDNMPGGYPMTQGVVMKVKVEPDKTKDNACSVTYYNMQGKDITPTDNTLPTVKNTLLRTNVKFRKTDQNGNALKDVKFTLANSGNDAADKNQTALYKDYQTDANGQISIDNLSCGTYTLTENTGSVTNIKDSDKKVVITFMVERDNATGGSKVAVDNKDAQNSGGSYDLGTYTNNLKYGYVNLNKKSHETIPSTTDQALAGAEFAIYEKTDNNEPAAGAKPLLTLKTDKNGQLPQPTGQDAAAGLYTDKDGKTKKALIYGDYWIKEVKTADSHAVDGKAVAFEINSSGGADAAETNTTAWISKAETGDPTVAYSGTTNDSSTYLNNLVRGAVSIKKTGVGTGASGLSSAEFEVRDGNTLVATLKQTGNAGEYKLANTKNGASSTEINAKKTIIGLAAPVDYLKANNSGALELLAGTYKIYETKAPNGYNTPGTGTAITTVTIDTEGKVKYNGNTDVPTITNVPLTASLQINKTDDKGDMLDGIAFKLTSTSQTLRNTFNEQTITTNGGTAEFTGLHIGEYTLTETLPANSGYKAPSPATYTVKVEQPTQGENKLKVTVTESTGTTDANRTAGIKDQTGEIRSLESTVDNNGTATVNIYNTPITGPIEFTKKDKDGRILKGIKFELWRKINDGYDTAKVAEATSDQDGKVTFTDIPYANYELREVGGADGVKVKNIAVDKSNLTVTGTSPNESFVYNTDNDTNTIDVIKNTLNQASIKLTKQDQNGAPLDGVEFNVQRKGTADENSNTSFVLNPSGTDYTDYKDGAGNFVTATSDANGILTIAGLVYGDYQLVESNTANLADTSKNIPVTFSVDKDGAVTNVKVYGEARGTTGTSPYNIGEVRNTLRYGYVNLLKKNDEGRVLSGTQFDIYKKNAGDSSVFVKTVTTNSDGKIDQSECGTSLIYGDYIIKEKAVASELSSYYTLDTTEYAFTIGDATGHLGTAWISLGSNDDNVIYTKADAGETAPTDLKPIINTAKRQPIALTKTGVGGAALSGAVFAVYDGETLVAELEQDTGDTYDTLVTNNLTFDGSVTENKTIQVGGKDITIPYIKYNKLLAGTYTIKEVKQPDGYVLPDNGKSVEITVGNGDTAATGNLTNDQTSFSVEKLSNEVVTGDSKVLSGASLKICKDNNGEPSEDTGFSSWISGDTPYAVTGLPAGTYWLLETAAPDGYQVAAPIQFTLSNDNKLYSGDKAEGTQLTDNKLTMTDIRVYGQAKLTKTVTGATETLSGVPFKLYKRAGVTPNPETDKLIAENLTTGADGVIDTTKLSSVTNDETEKALSAGLWTGHYYFLEQTSDSLYFDTAKNLVEFEIKPENHYTAEKNNPVSVDMSNDKFKTDILFTKYDTTEVKGIAGVSFTLKRSSSHDGNYDETVNADIKTGADGTATLSLDKKGQYKLEETVTPTGYDSATKFVGTFEITDDNYNKPVDLNQKANWTSVTDESFTDGIGIANDRLPGSMTITKVDASKNTKLNGAAFTLYQVAEDKNETAVLNGVTGNTYTYTADNPDPASEETNEEGKLIITSLPWGSYKLVETTPPDGYIISSEPLEFDIKADHLEYGAVEEAATIGNTQSTFTLNKADATGDKFVNGAAFQLTDDSDNNKVIWATPDNTTSASTWSNITGKLVAGKTYTLTETKAPAGYEKAAPVKIKMDNTGVITVTEGGDHASVTNKSTVTVKDQPIEIGLEKIDAESNEKLEGAVFKVTGTFADKAITEIEDTPANLTETLSGQLIAGETYTLTETTAPKGYELAEPINFIVDDAGKIALKDSPTHAALDNNNETIVLKNAQSEIFIQKTDADGKAIGGGAEFSLTGAFADGETVKTIKTEDSQPYSLKGLLTAGQTYTLSEIRAADGYKLETRPVEITMSTAGTISVAAGTDKSLAEVTIDGLTLNFKDQPITLSLQKTDANNENKPLKGAKFELTGDLADGSKTYIIDLTQKDRLGISALLIASTGTEKHEYTLTETTAPEGYQLQQTPVKFTVDKDGKVTITNIDAVKGFAALSEDKLSLSFANTLKQGDITFTKYGTNDENDLNAKAKLSGAVFGLYTDAETKIPVKDATDKAVTATSGEDGNVTFKDIYVGTYYIKESAAPDDYTADSTIYQAVIDNKGNCDGLHTVAGIEVSNNALSEITNQAVRGKISIAKTDSFDGKAIEGIEFALTKKDKTGKDITVKTGKTDKDGKLVFSNLLMDTEYRIYETQTHSGYVLSTVAQNITLKTDETEKAVAFTNAPTELSFKKVDTTGAGLPDAEFTLYDGGAEVAKAVSDKDGMVTFLYLEKGKTYTLKETKRPGDDYLLSTTEFKAVVDKDGTCTLKNNDETVTEVVNTDAGVITLNKTGEDSKPLAGTTFELKNDAGEVIQTQITGADGKLVFADVPMGNYTVVETAAPDPYAVSEDVTKVTLSRGASQKVSVSRVNALSQVVFHKRGIITEGCAGDLQHAPLEGAVYGLYEDPECATEPAYTATSGNPADGCKVIFTGVARGTWYVKEITAPQHYMLDTTVYKAVVDSNGHFDGLANLDDTKVADNHVVDAAVTTDIVLKKVNEQKPDEVLPGSTYGLFKKAAKASPAQARSFSFFGTESAAETEDESEWQQIAEATTDQDGYLRFEGVLMGVEYSIRELKAPEGSHVSEKPVNIKFGVNEAGKPVIESIDLGLADPSDPNSPPTATVDPETGEIVWLEPSIVTEISKTDMNANLLAGARLRITVKDGSGAYVPLTQADGQPAEWVSGEQPETFVKLMKIGEDYRLEEIEAPSGYKLAAPVDFTVRTPEQGVGPGENLTEQVVLKNELTALSISKTTINSTDELPGAVLTVYKAAEDGSIARDEAGNEIVAQTITGESLRWTSGTEMKKIEGLPAGTYVLREITAPDGYEVAEEIAFTLMPDGTVMTGGKACEGNIVRMQDKPAAETGTPGVQDKPQTAAPNNPDVNSGAATGIAGSVSPAAFWGVLALLSVAALLVCSIVVWRRKRW</sequence>
<keyword evidence="5" id="KW-1133">Transmembrane helix</keyword>
<dbReference type="PANTHER" id="PTHR36108:SF13">
    <property type="entry name" value="COLOSSIN-B-RELATED"/>
    <property type="match status" value="1"/>
</dbReference>
<feature type="domain" description="SpaA-like prealbumin fold" evidence="6">
    <location>
        <begin position="3847"/>
        <end position="3953"/>
    </location>
</feature>
<dbReference type="KEGG" id="elim:B2M23_02150"/>
<evidence type="ECO:0000313" key="7">
    <source>
        <dbReference type="EMBL" id="ARD64424.1"/>
    </source>
</evidence>
<evidence type="ECO:0000256" key="5">
    <source>
        <dbReference type="SAM" id="Phobius"/>
    </source>
</evidence>
<gene>
    <name evidence="7" type="ORF">B2M23_02150</name>
</gene>
<organism evidence="7 8">
    <name type="scientific">Eubacterium limosum</name>
    <dbReference type="NCBI Taxonomy" id="1736"/>
    <lineage>
        <taxon>Bacteria</taxon>
        <taxon>Bacillati</taxon>
        <taxon>Bacillota</taxon>
        <taxon>Clostridia</taxon>
        <taxon>Eubacteriales</taxon>
        <taxon>Eubacteriaceae</taxon>
        <taxon>Eubacterium</taxon>
    </lineage>
</organism>
<feature type="domain" description="SpaA-like prealbumin fold" evidence="6">
    <location>
        <begin position="2650"/>
        <end position="2742"/>
    </location>
</feature>
<name>A0AAC9W201_EUBLI</name>
<proteinExistence type="inferred from homology"/>
<feature type="domain" description="SpaA-like prealbumin fold" evidence="6">
    <location>
        <begin position="2294"/>
        <end position="2399"/>
    </location>
</feature>
<feature type="domain" description="SpaA-like prealbumin fold" evidence="6">
    <location>
        <begin position="1374"/>
        <end position="1443"/>
    </location>
</feature>
<feature type="domain" description="SpaA-like prealbumin fold" evidence="6">
    <location>
        <begin position="2885"/>
        <end position="2972"/>
    </location>
</feature>
<feature type="domain" description="SpaA-like prealbumin fold" evidence="6">
    <location>
        <begin position="2164"/>
        <end position="2248"/>
    </location>
</feature>
<keyword evidence="5" id="KW-0812">Transmembrane</keyword>
<evidence type="ECO:0000256" key="4">
    <source>
        <dbReference type="SAM" id="MobiDB-lite"/>
    </source>
</evidence>
<feature type="domain" description="SpaA-like prealbumin fold" evidence="6">
    <location>
        <begin position="3995"/>
        <end position="4076"/>
    </location>
</feature>
<dbReference type="SUPFAM" id="SSF49478">
    <property type="entry name" value="Cna protein B-type domain"/>
    <property type="match status" value="3"/>
</dbReference>
<feature type="domain" description="SpaA-like prealbumin fold" evidence="6">
    <location>
        <begin position="1252"/>
        <end position="1339"/>
    </location>
</feature>
<feature type="domain" description="SpaA-like prealbumin fold" evidence="6">
    <location>
        <begin position="3749"/>
        <end position="3820"/>
    </location>
</feature>
<feature type="domain" description="SpaA-like prealbumin fold" evidence="6">
    <location>
        <begin position="3102"/>
        <end position="3188"/>
    </location>
</feature>
<keyword evidence="3" id="KW-0732">Signal</keyword>
<feature type="domain" description="SpaA-like prealbumin fold" evidence="6">
    <location>
        <begin position="3212"/>
        <end position="3303"/>
    </location>
</feature>
<accession>A0AAC9W201</accession>
<protein>
    <recommendedName>
        <fullName evidence="6">SpaA-like prealbumin fold domain-containing protein</fullName>
    </recommendedName>
</protein>
<feature type="domain" description="SpaA-like prealbumin fold" evidence="6">
    <location>
        <begin position="1507"/>
        <end position="1604"/>
    </location>
</feature>
<feature type="region of interest" description="Disordered" evidence="4">
    <location>
        <begin position="4213"/>
        <end position="4236"/>
    </location>
</feature>
<feature type="domain" description="SpaA-like prealbumin fold" evidence="6">
    <location>
        <begin position="2768"/>
        <end position="2867"/>
    </location>
</feature>
<evidence type="ECO:0000256" key="3">
    <source>
        <dbReference type="ARBA" id="ARBA00022729"/>
    </source>
</evidence>
<evidence type="ECO:0000259" key="6">
    <source>
        <dbReference type="Pfam" id="PF17802"/>
    </source>
</evidence>
<feature type="domain" description="SpaA-like prealbumin fold" evidence="6">
    <location>
        <begin position="1131"/>
        <end position="1195"/>
    </location>
</feature>
<feature type="domain" description="SpaA-like prealbumin fold" evidence="6">
    <location>
        <begin position="4101"/>
        <end position="4194"/>
    </location>
</feature>
<feature type="domain" description="SpaA-like prealbumin fold" evidence="6">
    <location>
        <begin position="1919"/>
        <end position="1995"/>
    </location>
</feature>
<feature type="domain" description="SpaA-like prealbumin fold" evidence="6">
    <location>
        <begin position="2428"/>
        <end position="2498"/>
    </location>
</feature>
<comment type="similarity">
    <text evidence="1">Belongs to the serine-aspartate repeat-containing protein (SDr) family.</text>
</comment>
<dbReference type="Pfam" id="PF17802">
    <property type="entry name" value="SpaA"/>
    <property type="match status" value="24"/>
</dbReference>
<feature type="domain" description="SpaA-like prealbumin fold" evidence="6">
    <location>
        <begin position="3641"/>
        <end position="3722"/>
    </location>
</feature>
<dbReference type="PANTHER" id="PTHR36108">
    <property type="entry name" value="COLOSSIN-B-RELATED"/>
    <property type="match status" value="1"/>
</dbReference>
<feature type="domain" description="SpaA-like prealbumin fold" evidence="6">
    <location>
        <begin position="2995"/>
        <end position="3077"/>
    </location>
</feature>
<dbReference type="Gene3D" id="2.60.40.740">
    <property type="match status" value="1"/>
</dbReference>
<keyword evidence="2" id="KW-0964">Secreted</keyword>
<evidence type="ECO:0000313" key="8">
    <source>
        <dbReference type="Proteomes" id="UP000192391"/>
    </source>
</evidence>
<feature type="domain" description="SpaA-like prealbumin fold" evidence="6">
    <location>
        <begin position="2029"/>
        <end position="2137"/>
    </location>
</feature>
<evidence type="ECO:0000256" key="2">
    <source>
        <dbReference type="ARBA" id="ARBA00022525"/>
    </source>
</evidence>
<dbReference type="Proteomes" id="UP000192391">
    <property type="component" value="Chromosome"/>
</dbReference>
<dbReference type="EMBL" id="CP019962">
    <property type="protein sequence ID" value="ARD64424.1"/>
    <property type="molecule type" value="Genomic_DNA"/>
</dbReference>
<dbReference type="InterPro" id="IPR013783">
    <property type="entry name" value="Ig-like_fold"/>
</dbReference>